<comment type="subcellular location">
    <subcellularLocation>
        <location evidence="1">Cell membrane</location>
        <topology evidence="1">Peripheral membrane protein</topology>
        <orientation evidence="1">Cytoplasmic side</orientation>
    </subcellularLocation>
</comment>
<keyword evidence="3 4" id="KW-0040">ANK repeat</keyword>
<protein>
    <submittedName>
        <fullName evidence="5">Uncharacterized protein</fullName>
    </submittedName>
</protein>
<dbReference type="PANTHER" id="PTHR24186">
    <property type="entry name" value="PROTEIN PHOSPHATASE 1 REGULATORY SUBUNIT"/>
    <property type="match status" value="1"/>
</dbReference>
<keyword evidence="2" id="KW-0677">Repeat</keyword>
<dbReference type="GO" id="GO:0005886">
    <property type="term" value="C:plasma membrane"/>
    <property type="evidence" value="ECO:0007669"/>
    <property type="project" value="UniProtKB-SubCell"/>
</dbReference>
<evidence type="ECO:0000256" key="4">
    <source>
        <dbReference type="PROSITE-ProRule" id="PRU00023"/>
    </source>
</evidence>
<evidence type="ECO:0000313" key="6">
    <source>
        <dbReference type="Proteomes" id="UP001603857"/>
    </source>
</evidence>
<name>A0ABD1N7U3_9FABA</name>
<gene>
    <name evidence="5" type="ORF">Fmac_004535</name>
</gene>
<reference evidence="5 6" key="1">
    <citation type="submission" date="2024-08" db="EMBL/GenBank/DDBJ databases">
        <title>Insights into the chromosomal genome structure of Flemingia macrophylla.</title>
        <authorList>
            <person name="Ding Y."/>
            <person name="Zhao Y."/>
            <person name="Bi W."/>
            <person name="Wu M."/>
            <person name="Zhao G."/>
            <person name="Gong Y."/>
            <person name="Li W."/>
            <person name="Zhang P."/>
        </authorList>
    </citation>
    <scope>NUCLEOTIDE SEQUENCE [LARGE SCALE GENOMIC DNA]</scope>
    <source>
        <strain evidence="5">DYQJB</strain>
        <tissue evidence="5">Leaf</tissue>
    </source>
</reference>
<feature type="repeat" description="ANK" evidence="4">
    <location>
        <begin position="62"/>
        <end position="85"/>
    </location>
</feature>
<dbReference type="Proteomes" id="UP001603857">
    <property type="component" value="Unassembled WGS sequence"/>
</dbReference>
<dbReference type="Gene3D" id="1.25.40.20">
    <property type="entry name" value="Ankyrin repeat-containing domain"/>
    <property type="match status" value="2"/>
</dbReference>
<comment type="caution">
    <text evidence="5">The sequence shown here is derived from an EMBL/GenBank/DDBJ whole genome shotgun (WGS) entry which is preliminary data.</text>
</comment>
<evidence type="ECO:0000256" key="1">
    <source>
        <dbReference type="ARBA" id="ARBA00004413"/>
    </source>
</evidence>
<dbReference type="Pfam" id="PF12796">
    <property type="entry name" value="Ank_2"/>
    <property type="match status" value="2"/>
</dbReference>
<dbReference type="PROSITE" id="PS50297">
    <property type="entry name" value="ANK_REP_REGION"/>
    <property type="match status" value="1"/>
</dbReference>
<dbReference type="AlphaFoldDB" id="A0ABD1N7U3"/>
<accession>A0ABD1N7U3</accession>
<dbReference type="SMART" id="SM00248">
    <property type="entry name" value="ANK"/>
    <property type="match status" value="3"/>
</dbReference>
<keyword evidence="6" id="KW-1185">Reference proteome</keyword>
<dbReference type="PROSITE" id="PS50088">
    <property type="entry name" value="ANK_REPEAT"/>
    <property type="match status" value="2"/>
</dbReference>
<organism evidence="5 6">
    <name type="scientific">Flemingia macrophylla</name>
    <dbReference type="NCBI Taxonomy" id="520843"/>
    <lineage>
        <taxon>Eukaryota</taxon>
        <taxon>Viridiplantae</taxon>
        <taxon>Streptophyta</taxon>
        <taxon>Embryophyta</taxon>
        <taxon>Tracheophyta</taxon>
        <taxon>Spermatophyta</taxon>
        <taxon>Magnoliopsida</taxon>
        <taxon>eudicotyledons</taxon>
        <taxon>Gunneridae</taxon>
        <taxon>Pentapetalae</taxon>
        <taxon>rosids</taxon>
        <taxon>fabids</taxon>
        <taxon>Fabales</taxon>
        <taxon>Fabaceae</taxon>
        <taxon>Papilionoideae</taxon>
        <taxon>50 kb inversion clade</taxon>
        <taxon>NPAAA clade</taxon>
        <taxon>indigoferoid/millettioid clade</taxon>
        <taxon>Phaseoleae</taxon>
        <taxon>Flemingia</taxon>
    </lineage>
</organism>
<dbReference type="PANTHER" id="PTHR24186:SF49">
    <property type="entry name" value="ANKYRIN REPEAT FAMILY PROTEIN"/>
    <property type="match status" value="1"/>
</dbReference>
<dbReference type="SUPFAM" id="SSF48403">
    <property type="entry name" value="Ankyrin repeat"/>
    <property type="match status" value="1"/>
</dbReference>
<dbReference type="EMBL" id="JBGMDY010000002">
    <property type="protein sequence ID" value="KAL2343250.1"/>
    <property type="molecule type" value="Genomic_DNA"/>
</dbReference>
<sequence>MIDVGTTSGADFDAKVSAIRSSIVNELEETALFIATEKGHLHVVNDIPNYASNEGVSFKNDLGFDPLHVAANRGHLHIVQLLLDRDRGLIKTCSLSNATPLISAAIRGHTSNALHLAASQGHAGVVKLLLARDPQLAKRTDKRRQTALHMAVMGVSCETVKLILHTDAAIVMLPDVWQHCNTYSFNFITYDLAIPN</sequence>
<evidence type="ECO:0000256" key="2">
    <source>
        <dbReference type="ARBA" id="ARBA00022737"/>
    </source>
</evidence>
<dbReference type="InterPro" id="IPR002110">
    <property type="entry name" value="Ankyrin_rpt"/>
</dbReference>
<dbReference type="InterPro" id="IPR036770">
    <property type="entry name" value="Ankyrin_rpt-contain_sf"/>
</dbReference>
<proteinExistence type="predicted"/>
<evidence type="ECO:0000256" key="3">
    <source>
        <dbReference type="ARBA" id="ARBA00023043"/>
    </source>
</evidence>
<evidence type="ECO:0000313" key="5">
    <source>
        <dbReference type="EMBL" id="KAL2343250.1"/>
    </source>
</evidence>
<feature type="repeat" description="ANK" evidence="4">
    <location>
        <begin position="109"/>
        <end position="141"/>
    </location>
</feature>